<reference evidence="13" key="1">
    <citation type="submission" date="2019-09" db="EMBL/GenBank/DDBJ databases">
        <authorList>
            <person name="Teo W.F.A."/>
            <person name="Duangmal K."/>
        </authorList>
    </citation>
    <scope>NUCLEOTIDE SEQUENCE [LARGE SCALE GENOMIC DNA]</scope>
    <source>
        <strain evidence="13">K81G1</strain>
    </source>
</reference>
<dbReference type="Proteomes" id="UP000319769">
    <property type="component" value="Unassembled WGS sequence"/>
</dbReference>
<dbReference type="SUPFAM" id="SSF63882">
    <property type="entry name" value="MoeA N-terminal region -like"/>
    <property type="match status" value="1"/>
</dbReference>
<dbReference type="Gene3D" id="3.90.105.10">
    <property type="entry name" value="Molybdopterin biosynthesis moea protein, domain 2"/>
    <property type="match status" value="1"/>
</dbReference>
<keyword evidence="8 11" id="KW-0460">Magnesium</keyword>
<sequence length="401" mass="41797">MISVDDYRATVIELLGRRDPVRRPLSACAGLVLAEDVLAGVALPPFDNSAMDGYAVRAADVAGASADAPVELPVTADIPAGRTEVPELTPGTAHRIMTGAPMPPGADAIVMVEHTDGGTEKVRISQESAAGTHVRHAGEDVGKGTVALKAGTVLGPAQLGLASAVGLAELTVWAPLRVLVVSTGSELVVPPEELRFGQIYESNSIMLEAGITALGCEVEIVRSVVDDVDEFRLAIEPKLAAADLVVTSGGVSAGAYEVVKDALTGAGVTFTKVAMQPGGPQGNGRWHDVPVVTLPGNPVSVLVSFEVFLRPAILSALGHTAVDRHRVRARLTESLKSPSGRRQFRRGYYWHKEGEVTGMVGPRGGPGSHLLAAFTQANCLIVLPEDVAEAPEGSEVDVLLF</sequence>
<comment type="catalytic activity">
    <reaction evidence="10">
        <text>adenylyl-molybdopterin + molybdate = Mo-molybdopterin + AMP + H(+)</text>
        <dbReference type="Rhea" id="RHEA:35047"/>
        <dbReference type="ChEBI" id="CHEBI:15378"/>
        <dbReference type="ChEBI" id="CHEBI:36264"/>
        <dbReference type="ChEBI" id="CHEBI:62727"/>
        <dbReference type="ChEBI" id="CHEBI:71302"/>
        <dbReference type="ChEBI" id="CHEBI:456215"/>
        <dbReference type="EC" id="2.10.1.1"/>
    </reaction>
</comment>
<dbReference type="InterPro" id="IPR001453">
    <property type="entry name" value="MoaB/Mog_dom"/>
</dbReference>
<comment type="function">
    <text evidence="2 11">Catalyzes the insertion of molybdate into adenylated molybdopterin with the concomitant release of AMP.</text>
</comment>
<dbReference type="InterPro" id="IPR036135">
    <property type="entry name" value="MoeA_linker/N_sf"/>
</dbReference>
<evidence type="ECO:0000256" key="5">
    <source>
        <dbReference type="ARBA" id="ARBA00022505"/>
    </source>
</evidence>
<dbReference type="Gene3D" id="2.40.340.10">
    <property type="entry name" value="MoeA, C-terminal, domain IV"/>
    <property type="match status" value="1"/>
</dbReference>
<dbReference type="EMBL" id="VMNW02000015">
    <property type="protein sequence ID" value="KAA9161831.1"/>
    <property type="molecule type" value="Genomic_DNA"/>
</dbReference>
<dbReference type="Pfam" id="PF03453">
    <property type="entry name" value="MoeA_N"/>
    <property type="match status" value="1"/>
</dbReference>
<dbReference type="PANTHER" id="PTHR10192">
    <property type="entry name" value="MOLYBDOPTERIN BIOSYNTHESIS PROTEIN"/>
    <property type="match status" value="1"/>
</dbReference>
<evidence type="ECO:0000256" key="10">
    <source>
        <dbReference type="ARBA" id="ARBA00047317"/>
    </source>
</evidence>
<dbReference type="GO" id="GO:0046872">
    <property type="term" value="F:metal ion binding"/>
    <property type="evidence" value="ECO:0007669"/>
    <property type="project" value="UniProtKB-UniRule"/>
</dbReference>
<keyword evidence="9 11" id="KW-0501">Molybdenum cofactor biosynthesis</keyword>
<dbReference type="Gene3D" id="2.170.190.11">
    <property type="entry name" value="Molybdopterin biosynthesis moea protein, domain 3"/>
    <property type="match status" value="1"/>
</dbReference>
<dbReference type="RefSeq" id="WP_144746913.1">
    <property type="nucleotide sequence ID" value="NZ_VMNW02000015.1"/>
</dbReference>
<gene>
    <name evidence="13" type="ORF">FPZ12_013285</name>
</gene>
<evidence type="ECO:0000256" key="11">
    <source>
        <dbReference type="RuleBase" id="RU365090"/>
    </source>
</evidence>
<evidence type="ECO:0000256" key="8">
    <source>
        <dbReference type="ARBA" id="ARBA00022842"/>
    </source>
</evidence>
<organism evidence="13 14">
    <name type="scientific">Amycolatopsis acidicola</name>
    <dbReference type="NCBI Taxonomy" id="2596893"/>
    <lineage>
        <taxon>Bacteria</taxon>
        <taxon>Bacillati</taxon>
        <taxon>Actinomycetota</taxon>
        <taxon>Actinomycetes</taxon>
        <taxon>Pseudonocardiales</taxon>
        <taxon>Pseudonocardiaceae</taxon>
        <taxon>Amycolatopsis</taxon>
    </lineage>
</organism>
<evidence type="ECO:0000256" key="4">
    <source>
        <dbReference type="ARBA" id="ARBA00010763"/>
    </source>
</evidence>
<evidence type="ECO:0000256" key="6">
    <source>
        <dbReference type="ARBA" id="ARBA00022679"/>
    </source>
</evidence>
<comment type="pathway">
    <text evidence="3 11">Cofactor biosynthesis; molybdopterin biosynthesis.</text>
</comment>
<dbReference type="GO" id="GO:0006777">
    <property type="term" value="P:Mo-molybdopterin cofactor biosynthetic process"/>
    <property type="evidence" value="ECO:0007669"/>
    <property type="project" value="UniProtKB-UniRule"/>
</dbReference>
<evidence type="ECO:0000256" key="9">
    <source>
        <dbReference type="ARBA" id="ARBA00023150"/>
    </source>
</evidence>
<evidence type="ECO:0000259" key="12">
    <source>
        <dbReference type="SMART" id="SM00852"/>
    </source>
</evidence>
<dbReference type="SUPFAM" id="SSF53218">
    <property type="entry name" value="Molybdenum cofactor biosynthesis proteins"/>
    <property type="match status" value="1"/>
</dbReference>
<feature type="domain" description="MoaB/Mog" evidence="12">
    <location>
        <begin position="179"/>
        <end position="315"/>
    </location>
</feature>
<proteinExistence type="inferred from homology"/>
<evidence type="ECO:0000256" key="2">
    <source>
        <dbReference type="ARBA" id="ARBA00002901"/>
    </source>
</evidence>
<evidence type="ECO:0000256" key="3">
    <source>
        <dbReference type="ARBA" id="ARBA00005046"/>
    </source>
</evidence>
<evidence type="ECO:0000256" key="1">
    <source>
        <dbReference type="ARBA" id="ARBA00001946"/>
    </source>
</evidence>
<dbReference type="SUPFAM" id="SSF63867">
    <property type="entry name" value="MoeA C-terminal domain-like"/>
    <property type="match status" value="1"/>
</dbReference>
<dbReference type="InterPro" id="IPR038987">
    <property type="entry name" value="MoeA-like"/>
</dbReference>
<dbReference type="InterPro" id="IPR005111">
    <property type="entry name" value="MoeA_C_domain_IV"/>
</dbReference>
<keyword evidence="14" id="KW-1185">Reference proteome</keyword>
<dbReference type="EC" id="2.10.1.1" evidence="11"/>
<evidence type="ECO:0000313" key="14">
    <source>
        <dbReference type="Proteomes" id="UP000319769"/>
    </source>
</evidence>
<dbReference type="InterPro" id="IPR005110">
    <property type="entry name" value="MoeA_linker/N"/>
</dbReference>
<dbReference type="Gene3D" id="3.40.980.10">
    <property type="entry name" value="MoaB/Mog-like domain"/>
    <property type="match status" value="1"/>
</dbReference>
<comment type="cofactor">
    <cofactor evidence="1 11">
        <name>Mg(2+)</name>
        <dbReference type="ChEBI" id="CHEBI:18420"/>
    </cofactor>
</comment>
<comment type="similarity">
    <text evidence="4 11">Belongs to the MoeA family.</text>
</comment>
<dbReference type="NCBIfam" id="TIGR00177">
    <property type="entry name" value="molyb_syn"/>
    <property type="match status" value="1"/>
</dbReference>
<keyword evidence="7 11" id="KW-0479">Metal-binding</keyword>
<keyword evidence="5 11" id="KW-0500">Molybdenum</keyword>
<dbReference type="InterPro" id="IPR036688">
    <property type="entry name" value="MoeA_C_domain_IV_sf"/>
</dbReference>
<dbReference type="InterPro" id="IPR036425">
    <property type="entry name" value="MoaB/Mog-like_dom_sf"/>
</dbReference>
<dbReference type="Pfam" id="PF00994">
    <property type="entry name" value="MoCF_biosynth"/>
    <property type="match status" value="1"/>
</dbReference>
<dbReference type="GO" id="GO:0005829">
    <property type="term" value="C:cytosol"/>
    <property type="evidence" value="ECO:0007669"/>
    <property type="project" value="TreeGrafter"/>
</dbReference>
<accession>A0A5N0VA38</accession>
<evidence type="ECO:0000313" key="13">
    <source>
        <dbReference type="EMBL" id="KAA9161831.1"/>
    </source>
</evidence>
<comment type="caution">
    <text evidence="13">The sequence shown here is derived from an EMBL/GenBank/DDBJ whole genome shotgun (WGS) entry which is preliminary data.</text>
</comment>
<dbReference type="SMART" id="SM00852">
    <property type="entry name" value="MoCF_biosynth"/>
    <property type="match status" value="1"/>
</dbReference>
<protein>
    <recommendedName>
        <fullName evidence="11">Molybdopterin molybdenumtransferase</fullName>
        <ecNumber evidence="11">2.10.1.1</ecNumber>
    </recommendedName>
</protein>
<dbReference type="Pfam" id="PF03454">
    <property type="entry name" value="MoeA_C"/>
    <property type="match status" value="1"/>
</dbReference>
<name>A0A5N0VA38_9PSEU</name>
<dbReference type="OrthoDB" id="9804758at2"/>
<dbReference type="FunFam" id="2.170.190.11:FF:000004">
    <property type="entry name" value="Molybdopterin molybdenumtransferase"/>
    <property type="match status" value="1"/>
</dbReference>
<keyword evidence="6 11" id="KW-0808">Transferase</keyword>
<dbReference type="FunFam" id="3.40.980.10:FF:000004">
    <property type="entry name" value="Molybdopterin molybdenumtransferase"/>
    <property type="match status" value="1"/>
</dbReference>
<dbReference type="CDD" id="cd00887">
    <property type="entry name" value="MoeA"/>
    <property type="match status" value="1"/>
</dbReference>
<evidence type="ECO:0000256" key="7">
    <source>
        <dbReference type="ARBA" id="ARBA00022723"/>
    </source>
</evidence>
<dbReference type="UniPathway" id="UPA00344"/>
<dbReference type="PANTHER" id="PTHR10192:SF5">
    <property type="entry name" value="GEPHYRIN"/>
    <property type="match status" value="1"/>
</dbReference>
<dbReference type="NCBIfam" id="NF045515">
    <property type="entry name" value="Glp_gephyrin"/>
    <property type="match status" value="1"/>
</dbReference>
<dbReference type="AlphaFoldDB" id="A0A5N0VA38"/>
<dbReference type="GO" id="GO:0061599">
    <property type="term" value="F:molybdopterin molybdotransferase activity"/>
    <property type="evidence" value="ECO:0007669"/>
    <property type="project" value="UniProtKB-UniRule"/>
</dbReference>